<comment type="function">
    <text evidence="1">Could possibly oxidize fatty acids using specific components.</text>
</comment>
<dbReference type="InterPro" id="IPR018376">
    <property type="entry name" value="Enoyl-CoA_hyd/isom_CS"/>
</dbReference>
<comment type="catalytic activity">
    <reaction evidence="5">
        <text>a 4-saturated-(3S)-3-hydroxyacyl-CoA = a (3E)-enoyl-CoA + H2O</text>
        <dbReference type="Rhea" id="RHEA:20724"/>
        <dbReference type="ChEBI" id="CHEBI:15377"/>
        <dbReference type="ChEBI" id="CHEBI:58521"/>
        <dbReference type="ChEBI" id="CHEBI:137480"/>
        <dbReference type="EC" id="4.2.1.17"/>
    </reaction>
</comment>
<comment type="caution">
    <text evidence="7">The sequence shown here is derived from an EMBL/GenBank/DDBJ whole genome shotgun (WGS) entry which is preliminary data.</text>
</comment>
<dbReference type="PROSITE" id="PS00166">
    <property type="entry name" value="ENOYL_COA_HYDRATASE"/>
    <property type="match status" value="1"/>
</dbReference>
<proteinExistence type="inferred from homology"/>
<evidence type="ECO:0000313" key="8">
    <source>
        <dbReference type="Proteomes" id="UP000035088"/>
    </source>
</evidence>
<dbReference type="AlphaFoldDB" id="G7H1L1"/>
<evidence type="ECO:0000256" key="3">
    <source>
        <dbReference type="ARBA" id="ARBA00022832"/>
    </source>
</evidence>
<evidence type="ECO:0000256" key="6">
    <source>
        <dbReference type="RuleBase" id="RU003707"/>
    </source>
</evidence>
<evidence type="ECO:0000313" key="7">
    <source>
        <dbReference type="EMBL" id="GAB09736.1"/>
    </source>
</evidence>
<accession>G7H1L1</accession>
<keyword evidence="3" id="KW-0276">Fatty acid metabolism</keyword>
<dbReference type="Proteomes" id="UP000035088">
    <property type="component" value="Unassembled WGS sequence"/>
</dbReference>
<name>G7H1L1_9ACTN</name>
<dbReference type="GO" id="GO:0006631">
    <property type="term" value="P:fatty acid metabolic process"/>
    <property type="evidence" value="ECO:0007669"/>
    <property type="project" value="UniProtKB-KW"/>
</dbReference>
<protein>
    <submittedName>
        <fullName evidence="7">Putative enoyl-CoA hydratase</fullName>
    </submittedName>
</protein>
<evidence type="ECO:0000256" key="1">
    <source>
        <dbReference type="ARBA" id="ARBA00002994"/>
    </source>
</evidence>
<reference evidence="7 8" key="1">
    <citation type="submission" date="2011-11" db="EMBL/GenBank/DDBJ databases">
        <title>Whole genome shotgun sequence of Gordonia araii NBRC 100433.</title>
        <authorList>
            <person name="Yoshida Y."/>
            <person name="Hosoyama A."/>
            <person name="Tsuchikane K."/>
            <person name="Katsumata H."/>
            <person name="Yamazaki S."/>
            <person name="Fujita N."/>
        </authorList>
    </citation>
    <scope>NUCLEOTIDE SEQUENCE [LARGE SCALE GENOMIC DNA]</scope>
    <source>
        <strain evidence="7 8">NBRC 100433</strain>
    </source>
</reference>
<dbReference type="Gene3D" id="3.90.226.10">
    <property type="entry name" value="2-enoyl-CoA Hydratase, Chain A, domain 1"/>
    <property type="match status" value="1"/>
</dbReference>
<evidence type="ECO:0000256" key="5">
    <source>
        <dbReference type="ARBA" id="ARBA00023717"/>
    </source>
</evidence>
<dbReference type="NCBIfam" id="NF005699">
    <property type="entry name" value="PRK07509.1"/>
    <property type="match status" value="1"/>
</dbReference>
<dbReference type="Pfam" id="PF00378">
    <property type="entry name" value="ECH_1"/>
    <property type="match status" value="1"/>
</dbReference>
<dbReference type="SUPFAM" id="SSF52096">
    <property type="entry name" value="ClpP/crotonase"/>
    <property type="match status" value="1"/>
</dbReference>
<dbReference type="GO" id="GO:0016853">
    <property type="term" value="F:isomerase activity"/>
    <property type="evidence" value="ECO:0007669"/>
    <property type="project" value="InterPro"/>
</dbReference>
<dbReference type="PANTHER" id="PTHR43149:SF1">
    <property type="entry name" value="DELTA(3,5)-DELTA(2,4)-DIENOYL-COA ISOMERASE, MITOCHONDRIAL"/>
    <property type="match status" value="1"/>
</dbReference>
<comment type="similarity">
    <text evidence="2 6">Belongs to the enoyl-CoA hydratase/isomerase family.</text>
</comment>
<dbReference type="InterPro" id="IPR029045">
    <property type="entry name" value="ClpP/crotonase-like_dom_sf"/>
</dbReference>
<dbReference type="STRING" id="1073574.GOARA_046_00050"/>
<dbReference type="InterPro" id="IPR001753">
    <property type="entry name" value="Enoyl-CoA_hydra/iso"/>
</dbReference>
<dbReference type="InterPro" id="IPR045002">
    <property type="entry name" value="Ech1-like"/>
</dbReference>
<dbReference type="EMBL" id="BAEE01000046">
    <property type="protein sequence ID" value="GAB09736.1"/>
    <property type="molecule type" value="Genomic_DNA"/>
</dbReference>
<keyword evidence="3" id="KW-0443">Lipid metabolism</keyword>
<evidence type="ECO:0000256" key="2">
    <source>
        <dbReference type="ARBA" id="ARBA00005254"/>
    </source>
</evidence>
<dbReference type="GO" id="GO:0004300">
    <property type="term" value="F:enoyl-CoA hydratase activity"/>
    <property type="evidence" value="ECO:0007669"/>
    <property type="project" value="UniProtKB-EC"/>
</dbReference>
<dbReference type="PANTHER" id="PTHR43149">
    <property type="entry name" value="ENOYL-COA HYDRATASE"/>
    <property type="match status" value="1"/>
</dbReference>
<evidence type="ECO:0000256" key="4">
    <source>
        <dbReference type="ARBA" id="ARBA00023709"/>
    </source>
</evidence>
<gene>
    <name evidence="7" type="ORF">GOARA_046_00050</name>
</gene>
<dbReference type="CDD" id="cd06558">
    <property type="entry name" value="crotonase-like"/>
    <property type="match status" value="1"/>
</dbReference>
<comment type="catalytic activity">
    <reaction evidence="4">
        <text>a (3S)-3-hydroxyacyl-CoA = a (2E)-enoyl-CoA + H2O</text>
        <dbReference type="Rhea" id="RHEA:16105"/>
        <dbReference type="ChEBI" id="CHEBI:15377"/>
        <dbReference type="ChEBI" id="CHEBI:57318"/>
        <dbReference type="ChEBI" id="CHEBI:58856"/>
        <dbReference type="EC" id="4.2.1.17"/>
    </reaction>
</comment>
<organism evidence="7 8">
    <name type="scientific">Gordonia araii NBRC 100433</name>
    <dbReference type="NCBI Taxonomy" id="1073574"/>
    <lineage>
        <taxon>Bacteria</taxon>
        <taxon>Bacillati</taxon>
        <taxon>Actinomycetota</taxon>
        <taxon>Actinomycetes</taxon>
        <taxon>Mycobacteriales</taxon>
        <taxon>Gordoniaceae</taxon>
        <taxon>Gordonia</taxon>
    </lineage>
</organism>
<keyword evidence="8" id="KW-1185">Reference proteome</keyword>
<sequence length="288" mass="31094">MVANLPGSGRSYAPPRESTGYRCAMSNIDYDVRDEVAHVRLNRPDKHNALTLDMIDDLASAADRAAKDRSLRAVILSGEGPSFCSGLDFASAGKQRGRIMRNLVPKRSTAANNFQAAGWAWRSVPVPVIAVVHGHCYGGGLQIALGADFRFSARDADYSILEAKWGLIPDMSLSASIAQLTGIDVAKRLTMTGEMFDAEQALGWGLVSSVDDDPLAAATELVDAVKERSPDAVAASKALFENTWYSGSRLSFPVEQTLQVRLLRGKNAAIARKAGAERTKPDFVERQL</sequence>